<proteinExistence type="predicted"/>
<organism evidence="3 4">
    <name type="scientific">Adineta steineri</name>
    <dbReference type="NCBI Taxonomy" id="433720"/>
    <lineage>
        <taxon>Eukaryota</taxon>
        <taxon>Metazoa</taxon>
        <taxon>Spiralia</taxon>
        <taxon>Gnathifera</taxon>
        <taxon>Rotifera</taxon>
        <taxon>Eurotatoria</taxon>
        <taxon>Bdelloidea</taxon>
        <taxon>Adinetida</taxon>
        <taxon>Adinetidae</taxon>
        <taxon>Adineta</taxon>
    </lineage>
</organism>
<dbReference type="InterPro" id="IPR011042">
    <property type="entry name" value="6-blade_b-propeller_TolB-like"/>
</dbReference>
<gene>
    <name evidence="3" type="ORF">OKA104_LOCUS33609</name>
</gene>
<name>A0A819SQ06_9BILA</name>
<dbReference type="PANTHER" id="PTHR24104:SF25">
    <property type="entry name" value="PROTEIN LIN-41"/>
    <property type="match status" value="1"/>
</dbReference>
<protein>
    <submittedName>
        <fullName evidence="3">Uncharacterized protein</fullName>
    </submittedName>
</protein>
<dbReference type="Gene3D" id="2.120.10.30">
    <property type="entry name" value="TolB, C-terminal domain"/>
    <property type="match status" value="1"/>
</dbReference>
<reference evidence="3" key="1">
    <citation type="submission" date="2021-02" db="EMBL/GenBank/DDBJ databases">
        <authorList>
            <person name="Nowell W R."/>
        </authorList>
    </citation>
    <scope>NUCLEOTIDE SEQUENCE</scope>
</reference>
<accession>A0A819SQ06</accession>
<evidence type="ECO:0000313" key="3">
    <source>
        <dbReference type="EMBL" id="CAF4064826.1"/>
    </source>
</evidence>
<dbReference type="Pfam" id="PF13385">
    <property type="entry name" value="Laminin_G_3"/>
    <property type="match status" value="2"/>
</dbReference>
<comment type="caution">
    <text evidence="3">The sequence shown here is derived from an EMBL/GenBank/DDBJ whole genome shotgun (WGS) entry which is preliminary data.</text>
</comment>
<dbReference type="EMBL" id="CAJOAY010004318">
    <property type="protein sequence ID" value="CAF4064826.1"/>
    <property type="molecule type" value="Genomic_DNA"/>
</dbReference>
<dbReference type="GO" id="GO:0008270">
    <property type="term" value="F:zinc ion binding"/>
    <property type="evidence" value="ECO:0007669"/>
    <property type="project" value="UniProtKB-KW"/>
</dbReference>
<dbReference type="Proteomes" id="UP000663881">
    <property type="component" value="Unassembled WGS sequence"/>
</dbReference>
<dbReference type="SUPFAM" id="SSF63829">
    <property type="entry name" value="Calcium-dependent phosphotriesterase"/>
    <property type="match status" value="1"/>
</dbReference>
<dbReference type="PROSITE" id="PS51125">
    <property type="entry name" value="NHL"/>
    <property type="match status" value="1"/>
</dbReference>
<sequence length="662" mass="71846">MRHPTNSTDGTNGVIIAGGTGSFNQNTSLNEPWGIHYLPSISNDLFITNNGGHSVIRWTLGATSGTFVAGTPGVSGSNSTLLNQPKGIKIDSYLNMYVVDHGNHRIQMFCANNQTGITIAGTGVAGSSAMQLNGPRGIAFDSEMNMYIGDFDNHRVQKFIKLNTTTTTTAIWQMVGTGSVIGDAGCYGLGSNYVGNFSQCKSNCESMANCSAVDWLASALLCVYRRCTTYPPSTHPQSGGWEAWAIETSSPINPPAIIQWLFDGDFSDAYGIYNGSLINNSNVTWISPGYAGYGSAVCFLSTNYLLINHYLNFNSISFTISAWVWIPANFSFNGNFFVLFVHCNLTNPDTCMHIGINGGRVFLGFFSDDLTGSTSMNSSQWYHVAYVYDRLSSRQIVYLKGIQDASRVTNGLYTGTASVLTVGAIPSFGTGVTTNNGFIDKLTFVPRVKTSAELLDEATLVAYYPFDNSYTDLGPNQIINSTSVSTMFDSSGRFNQSLLINSTNLSYFQTTGFYYLGQTNYPYSFSLWIYPFVNDGTILQVSSSNGWCVPMIGFDISGRLTIQTMGTNGIYAASLTSETLPLNEWTHVIMTYSTINGIQLFINGTFMVGNDTVTSYSASGQISTITIGTCPSPDTCAVNTTTIVPSQFQGKIDELKIFAREL</sequence>
<feature type="non-terminal residue" evidence="3">
    <location>
        <position position="662"/>
    </location>
</feature>
<feature type="repeat" description="NHL" evidence="2">
    <location>
        <begin position="123"/>
        <end position="162"/>
    </location>
</feature>
<dbReference type="CDD" id="cd05819">
    <property type="entry name" value="NHL"/>
    <property type="match status" value="1"/>
</dbReference>
<evidence type="ECO:0000256" key="1">
    <source>
        <dbReference type="ARBA" id="ARBA00022737"/>
    </source>
</evidence>
<evidence type="ECO:0000256" key="2">
    <source>
        <dbReference type="PROSITE-ProRule" id="PRU00504"/>
    </source>
</evidence>
<dbReference type="InterPro" id="IPR001258">
    <property type="entry name" value="NHL_repeat"/>
</dbReference>
<dbReference type="PANTHER" id="PTHR24104">
    <property type="entry name" value="E3 UBIQUITIN-PROTEIN LIGASE NHLRC1-RELATED"/>
    <property type="match status" value="1"/>
</dbReference>
<dbReference type="Gene3D" id="2.60.120.200">
    <property type="match status" value="2"/>
</dbReference>
<dbReference type="SUPFAM" id="SSF49899">
    <property type="entry name" value="Concanavalin A-like lectins/glucanases"/>
    <property type="match status" value="2"/>
</dbReference>
<dbReference type="InterPro" id="IPR050952">
    <property type="entry name" value="TRIM-NHL_E3_ligases"/>
</dbReference>
<dbReference type="AlphaFoldDB" id="A0A819SQ06"/>
<evidence type="ECO:0000313" key="4">
    <source>
        <dbReference type="Proteomes" id="UP000663881"/>
    </source>
</evidence>
<dbReference type="InterPro" id="IPR013320">
    <property type="entry name" value="ConA-like_dom_sf"/>
</dbReference>
<keyword evidence="1" id="KW-0677">Repeat</keyword>
<dbReference type="Pfam" id="PF01436">
    <property type="entry name" value="NHL"/>
    <property type="match status" value="1"/>
</dbReference>